<comment type="caution">
    <text evidence="2">The sequence shown here is derived from an EMBL/GenBank/DDBJ whole genome shotgun (WGS) entry which is preliminary data.</text>
</comment>
<reference evidence="3" key="1">
    <citation type="journal article" date="2019" name="Int. J. Syst. Evol. Microbiol.">
        <title>The Global Catalogue of Microorganisms (GCM) 10K type strain sequencing project: providing services to taxonomists for standard genome sequencing and annotation.</title>
        <authorList>
            <consortium name="The Broad Institute Genomics Platform"/>
            <consortium name="The Broad Institute Genome Sequencing Center for Infectious Disease"/>
            <person name="Wu L."/>
            <person name="Ma J."/>
        </authorList>
    </citation>
    <scope>NUCLEOTIDE SEQUENCE [LARGE SCALE GENOMIC DNA]</scope>
    <source>
        <strain evidence="3">CCUG 61707</strain>
    </source>
</reference>
<keyword evidence="3" id="KW-1185">Reference proteome</keyword>
<evidence type="ECO:0000256" key="1">
    <source>
        <dbReference type="SAM" id="SignalP"/>
    </source>
</evidence>
<sequence length="94" mass="10639">MKKRILGTLILLLTGCAVHVPNPQLGTVVPVIVHNDGTLLNTPIFVCRIKPFTREYRSEHPSRGLAKLDVQKQCLANHNEMFCQEKDIICKPYN</sequence>
<dbReference type="Proteomes" id="UP001596996">
    <property type="component" value="Unassembled WGS sequence"/>
</dbReference>
<proteinExistence type="predicted"/>
<name>A0ABW3I8D1_9PAST</name>
<keyword evidence="1" id="KW-0732">Signal</keyword>
<evidence type="ECO:0000313" key="2">
    <source>
        <dbReference type="EMBL" id="MFD0966134.1"/>
    </source>
</evidence>
<evidence type="ECO:0008006" key="4">
    <source>
        <dbReference type="Google" id="ProtNLM"/>
    </source>
</evidence>
<feature type="signal peptide" evidence="1">
    <location>
        <begin position="1"/>
        <end position="19"/>
    </location>
</feature>
<dbReference type="RefSeq" id="WP_380819918.1">
    <property type="nucleotide sequence ID" value="NZ_JBHTJN010000009.1"/>
</dbReference>
<gene>
    <name evidence="2" type="ORF">ACFQ02_04605</name>
</gene>
<protein>
    <recommendedName>
        <fullName evidence="4">Lipoprotein</fullName>
    </recommendedName>
</protein>
<feature type="chain" id="PRO_5045536343" description="Lipoprotein" evidence="1">
    <location>
        <begin position="20"/>
        <end position="94"/>
    </location>
</feature>
<accession>A0ABW3I8D1</accession>
<dbReference type="PROSITE" id="PS51257">
    <property type="entry name" value="PROKAR_LIPOPROTEIN"/>
    <property type="match status" value="1"/>
</dbReference>
<evidence type="ECO:0000313" key="3">
    <source>
        <dbReference type="Proteomes" id="UP001596996"/>
    </source>
</evidence>
<dbReference type="EMBL" id="JBHTJN010000009">
    <property type="protein sequence ID" value="MFD0966134.1"/>
    <property type="molecule type" value="Genomic_DNA"/>
</dbReference>
<organism evidence="2 3">
    <name type="scientific">Seminibacterium arietis</name>
    <dbReference type="NCBI Taxonomy" id="1173502"/>
    <lineage>
        <taxon>Bacteria</taxon>
        <taxon>Pseudomonadati</taxon>
        <taxon>Pseudomonadota</taxon>
        <taxon>Gammaproteobacteria</taxon>
        <taxon>Pasteurellales</taxon>
        <taxon>Pasteurellaceae</taxon>
        <taxon>Seminibacterium</taxon>
    </lineage>
</organism>